<evidence type="ECO:0000256" key="1">
    <source>
        <dbReference type="SAM" id="MobiDB-lite"/>
    </source>
</evidence>
<feature type="compositionally biased region" description="Polar residues" evidence="1">
    <location>
        <begin position="32"/>
        <end position="41"/>
    </location>
</feature>
<protein>
    <submittedName>
        <fullName evidence="2">Uncharacterized protein</fullName>
    </submittedName>
</protein>
<reference evidence="2 3" key="1">
    <citation type="journal article" date="2018" name="PLoS Genet.">
        <title>Population sequencing reveals clonal diversity and ancestral inbreeding in the grapevine cultivar Chardonnay.</title>
        <authorList>
            <person name="Roach M.J."/>
            <person name="Johnson D.L."/>
            <person name="Bohlmann J."/>
            <person name="van Vuuren H.J."/>
            <person name="Jones S.J."/>
            <person name="Pretorius I.S."/>
            <person name="Schmidt S.A."/>
            <person name="Borneman A.R."/>
        </authorList>
    </citation>
    <scope>NUCLEOTIDE SEQUENCE [LARGE SCALE GENOMIC DNA]</scope>
    <source>
        <strain evidence="3">cv. Chardonnay</strain>
        <tissue evidence="2">Leaf</tissue>
    </source>
</reference>
<proteinExistence type="predicted"/>
<evidence type="ECO:0000313" key="2">
    <source>
        <dbReference type="EMBL" id="RVW57902.1"/>
    </source>
</evidence>
<comment type="caution">
    <text evidence="2">The sequence shown here is derived from an EMBL/GenBank/DDBJ whole genome shotgun (WGS) entry which is preliminary data.</text>
</comment>
<dbReference type="AlphaFoldDB" id="A0A438FD56"/>
<accession>A0A438FD56</accession>
<sequence length="92" mass="9870">MGGEDYYAWRERMSSPLTTTRDDLKRRCDVSSIGTSSTRNGEATMHIRNPKGSSRPPIRSSYVGMALLAAKVAASCGPGYPSSARLCQLTAG</sequence>
<organism evidence="2 3">
    <name type="scientific">Vitis vinifera</name>
    <name type="common">Grape</name>
    <dbReference type="NCBI Taxonomy" id="29760"/>
    <lineage>
        <taxon>Eukaryota</taxon>
        <taxon>Viridiplantae</taxon>
        <taxon>Streptophyta</taxon>
        <taxon>Embryophyta</taxon>
        <taxon>Tracheophyta</taxon>
        <taxon>Spermatophyta</taxon>
        <taxon>Magnoliopsida</taxon>
        <taxon>eudicotyledons</taxon>
        <taxon>Gunneridae</taxon>
        <taxon>Pentapetalae</taxon>
        <taxon>rosids</taxon>
        <taxon>Vitales</taxon>
        <taxon>Vitaceae</taxon>
        <taxon>Viteae</taxon>
        <taxon>Vitis</taxon>
    </lineage>
</organism>
<dbReference type="Proteomes" id="UP000288805">
    <property type="component" value="Unassembled WGS sequence"/>
</dbReference>
<name>A0A438FD56_VITVI</name>
<dbReference type="EMBL" id="QGNW01001004">
    <property type="protein sequence ID" value="RVW57902.1"/>
    <property type="molecule type" value="Genomic_DNA"/>
</dbReference>
<gene>
    <name evidence="2" type="ORF">CK203_111592</name>
</gene>
<evidence type="ECO:0000313" key="3">
    <source>
        <dbReference type="Proteomes" id="UP000288805"/>
    </source>
</evidence>
<feature type="region of interest" description="Disordered" evidence="1">
    <location>
        <begin position="31"/>
        <end position="56"/>
    </location>
</feature>